<protein>
    <submittedName>
        <fullName evidence="1">Uncharacterized protein</fullName>
    </submittedName>
</protein>
<dbReference type="Proteomes" id="UP000008895">
    <property type="component" value="Chromosome"/>
</dbReference>
<keyword evidence="2" id="KW-1185">Reference proteome</keyword>
<dbReference type="AlphaFoldDB" id="F9YS67"/>
<sequence>MIVESKYGSSDLSVLSDGKTKQMSDTWINGNDRLEKIVDKEKALEIKEALDSGQVDRVLSKIDTNGNVTNYKLDDLGNIIGNWK</sequence>
<accession>F9YS67</accession>
<reference evidence="1 2" key="1">
    <citation type="journal article" date="2011" name="J. Bacteriol.">
        <title>Complete genome sequence of the dog commensal and human pathogen Capnocytophaga canimorsus strain 5.</title>
        <authorList>
            <person name="Manfredi P."/>
            <person name="Pagni M."/>
            <person name="Cornelis G.R."/>
        </authorList>
    </citation>
    <scope>NUCLEOTIDE SEQUENCE [LARGE SCALE GENOMIC DNA]</scope>
    <source>
        <strain evidence="2">5</strain>
    </source>
</reference>
<proteinExistence type="predicted"/>
<name>F9YS67_CAPCC</name>
<organism evidence="1 2">
    <name type="scientific">Capnocytophaga canimorsus (strain 5)</name>
    <dbReference type="NCBI Taxonomy" id="860228"/>
    <lineage>
        <taxon>Bacteria</taxon>
        <taxon>Pseudomonadati</taxon>
        <taxon>Bacteroidota</taxon>
        <taxon>Flavobacteriia</taxon>
        <taxon>Flavobacteriales</taxon>
        <taxon>Flavobacteriaceae</taxon>
        <taxon>Capnocytophaga</taxon>
    </lineage>
</organism>
<dbReference type="HOGENOM" id="CLU_195106_0_0_10"/>
<evidence type="ECO:0000313" key="1">
    <source>
        <dbReference type="EMBL" id="AEK22620.1"/>
    </source>
</evidence>
<dbReference type="EMBL" id="CP002113">
    <property type="protein sequence ID" value="AEK22620.1"/>
    <property type="molecule type" value="Genomic_DNA"/>
</dbReference>
<dbReference type="KEGG" id="ccm:Ccan_05000"/>
<dbReference type="eggNOG" id="ENOG503359A">
    <property type="taxonomic scope" value="Bacteria"/>
</dbReference>
<dbReference type="STRING" id="860228.Ccan_05000"/>
<evidence type="ECO:0000313" key="2">
    <source>
        <dbReference type="Proteomes" id="UP000008895"/>
    </source>
</evidence>
<gene>
    <name evidence="1" type="ordered locus">Ccan_05000</name>
</gene>